<evidence type="ECO:0000313" key="2">
    <source>
        <dbReference type="Proteomes" id="UP000005143"/>
    </source>
</evidence>
<name>H0EA92_9ACTN</name>
<dbReference type="Proteomes" id="UP000005143">
    <property type="component" value="Unassembled WGS sequence"/>
</dbReference>
<dbReference type="OrthoDB" id="9918895at2"/>
<accession>H0EA92</accession>
<gene>
    <name evidence="1" type="ORF">PAI11_37660</name>
</gene>
<protein>
    <submittedName>
        <fullName evidence="1">Phosphodiesterase/alkaline phosphatase D</fullName>
        <ecNumber evidence="1">3.1.3.1</ecNumber>
    </submittedName>
</protein>
<dbReference type="EC" id="3.1.3.1" evidence="1"/>
<keyword evidence="2" id="KW-1185">Reference proteome</keyword>
<dbReference type="GO" id="GO:0004035">
    <property type="term" value="F:alkaline phosphatase activity"/>
    <property type="evidence" value="ECO:0007669"/>
    <property type="project" value="UniProtKB-EC"/>
</dbReference>
<evidence type="ECO:0000313" key="1">
    <source>
        <dbReference type="EMBL" id="EHN09432.1"/>
    </source>
</evidence>
<dbReference type="RefSeq" id="WP_007578202.1">
    <property type="nucleotide sequence ID" value="NZ_AGUD01000292.1"/>
</dbReference>
<dbReference type="AlphaFoldDB" id="H0EA92"/>
<dbReference type="EMBL" id="AGUD01000292">
    <property type="protein sequence ID" value="EHN09432.1"/>
    <property type="molecule type" value="Genomic_DNA"/>
</dbReference>
<sequence length="204" mass="21850">MSVPAPALRALAELEPLTRDPTTADLLTRLLSSALVGEVPLWSIAEDPGAAQWLHPDNAPPEWLALLAELVGGRLSPTMSDAQRRTEVRTPSGWAAGLPSTLVTTARAHMQGLARVQVRLRYDPALGAGTDAPGHLQVRVVAADVLPGHEDALERDVLAQVPAWLIGHVEITDEADYDQVQATYPTYDDLLASVADYDDLLDAA</sequence>
<proteinExistence type="predicted"/>
<comment type="caution">
    <text evidence="1">The sequence shown here is derived from an EMBL/GenBank/DDBJ whole genome shotgun (WGS) entry which is preliminary data.</text>
</comment>
<keyword evidence="1" id="KW-0378">Hydrolase</keyword>
<reference evidence="1 2" key="1">
    <citation type="journal article" date="2013" name="Biodegradation">
        <title>Quantitative proteomic analysis of ibuprofen-degrading Patulibacter sp. strain I11.</title>
        <authorList>
            <person name="Almeida B."/>
            <person name="Kjeldal H."/>
            <person name="Lolas I."/>
            <person name="Knudsen A.D."/>
            <person name="Carvalho G."/>
            <person name="Nielsen K.L."/>
            <person name="Barreto Crespo M.T."/>
            <person name="Stensballe A."/>
            <person name="Nielsen J.L."/>
        </authorList>
    </citation>
    <scope>NUCLEOTIDE SEQUENCE [LARGE SCALE GENOMIC DNA]</scope>
    <source>
        <strain evidence="1 2">I11</strain>
    </source>
</reference>
<organism evidence="1 2">
    <name type="scientific">Patulibacter medicamentivorans</name>
    <dbReference type="NCBI Taxonomy" id="1097667"/>
    <lineage>
        <taxon>Bacteria</taxon>
        <taxon>Bacillati</taxon>
        <taxon>Actinomycetota</taxon>
        <taxon>Thermoleophilia</taxon>
        <taxon>Solirubrobacterales</taxon>
        <taxon>Patulibacteraceae</taxon>
        <taxon>Patulibacter</taxon>
    </lineage>
</organism>